<proteinExistence type="predicted"/>
<protein>
    <submittedName>
        <fullName evidence="1">Uncharacterized protein</fullName>
    </submittedName>
</protein>
<gene>
    <name evidence="1" type="ORF">FMAN_15539</name>
</gene>
<organism evidence="1 2">
    <name type="scientific">Fusarium mangiferae</name>
    <name type="common">Mango malformation disease fungus</name>
    <dbReference type="NCBI Taxonomy" id="192010"/>
    <lineage>
        <taxon>Eukaryota</taxon>
        <taxon>Fungi</taxon>
        <taxon>Dikarya</taxon>
        <taxon>Ascomycota</taxon>
        <taxon>Pezizomycotina</taxon>
        <taxon>Sordariomycetes</taxon>
        <taxon>Hypocreomycetidae</taxon>
        <taxon>Hypocreales</taxon>
        <taxon>Nectriaceae</taxon>
        <taxon>Fusarium</taxon>
        <taxon>Fusarium fujikuroi species complex</taxon>
    </lineage>
</organism>
<dbReference type="VEuPathDB" id="FungiDB:FMAN_15539"/>
<keyword evidence="2" id="KW-1185">Reference proteome</keyword>
<dbReference type="EMBL" id="FCQH01000056">
    <property type="protein sequence ID" value="CVL09386.1"/>
    <property type="molecule type" value="Genomic_DNA"/>
</dbReference>
<name>A0A1L7UPX4_FUSMA</name>
<evidence type="ECO:0000313" key="1">
    <source>
        <dbReference type="EMBL" id="CVL09386.1"/>
    </source>
</evidence>
<comment type="caution">
    <text evidence="1">The sequence shown here is derived from an EMBL/GenBank/DDBJ whole genome shotgun (WGS) entry which is preliminary data.</text>
</comment>
<sequence length="72" mass="8415">MSDVQISGVSQHVWHWLLIMHYRDTRPLQVCLPSLYSFSSYLSWYFSLVEDVASGRTTVIEWVEQFGVVVAY</sequence>
<dbReference type="RefSeq" id="XP_041691641.1">
    <property type="nucleotide sequence ID" value="XM_041826353.1"/>
</dbReference>
<dbReference type="Proteomes" id="UP000184255">
    <property type="component" value="Unassembled WGS sequence"/>
</dbReference>
<reference evidence="2" key="1">
    <citation type="journal article" date="2016" name="Genome Biol. Evol.">
        <title>Comparative 'omics' of the Fusarium fujikuroi species complex highlights differences in genetic potential and metabolite synthesis.</title>
        <authorList>
            <person name="Niehaus E.-M."/>
            <person name="Muensterkoetter M."/>
            <person name="Proctor R.H."/>
            <person name="Brown D.W."/>
            <person name="Sharon A."/>
            <person name="Idan Y."/>
            <person name="Oren-Young L."/>
            <person name="Sieber C.M."/>
            <person name="Novak O."/>
            <person name="Pencik A."/>
            <person name="Tarkowska D."/>
            <person name="Hromadova K."/>
            <person name="Freeman S."/>
            <person name="Maymon M."/>
            <person name="Elazar M."/>
            <person name="Youssef S.A."/>
            <person name="El-Shabrawy E.S.M."/>
            <person name="Shalaby A.B.A."/>
            <person name="Houterman P."/>
            <person name="Brock N.L."/>
            <person name="Burkhardt I."/>
            <person name="Tsavkelova E.A."/>
            <person name="Dickschat J.S."/>
            <person name="Galuszka P."/>
            <person name="Gueldener U."/>
            <person name="Tudzynski B."/>
        </authorList>
    </citation>
    <scope>NUCLEOTIDE SEQUENCE [LARGE SCALE GENOMIC DNA]</scope>
    <source>
        <strain evidence="2">MRC7560</strain>
    </source>
</reference>
<evidence type="ECO:0000313" key="2">
    <source>
        <dbReference type="Proteomes" id="UP000184255"/>
    </source>
</evidence>
<dbReference type="AlphaFoldDB" id="A0A1L7UPX4"/>
<accession>A0A1L7UPX4</accession>
<dbReference type="GeneID" id="65094779"/>